<comment type="caution">
    <text evidence="8">The sequence shown here is derived from an EMBL/GenBank/DDBJ whole genome shotgun (WGS) entry which is preliminary data.</text>
</comment>
<dbReference type="PANTHER" id="PTHR43025">
    <property type="entry name" value="MONOGALACTOSYLDIACYLGLYCEROL SYNTHASE"/>
    <property type="match status" value="1"/>
</dbReference>
<proteinExistence type="inferred from homology"/>
<dbReference type="Gene3D" id="3.40.50.2000">
    <property type="entry name" value="Glycogen Phosphorylase B"/>
    <property type="match status" value="1"/>
</dbReference>
<evidence type="ECO:0000259" key="5">
    <source>
        <dbReference type="Pfam" id="PF04101"/>
    </source>
</evidence>
<dbReference type="PANTHER" id="PTHR43025:SF3">
    <property type="entry name" value="MONOGALACTOSYLDIACYLGLYCEROL SYNTHASE 1, CHLOROPLASTIC"/>
    <property type="match status" value="1"/>
</dbReference>
<dbReference type="Pfam" id="PF06925">
    <property type="entry name" value="MGDG_synth"/>
    <property type="match status" value="1"/>
</dbReference>
<evidence type="ECO:0000256" key="3">
    <source>
        <dbReference type="ARBA" id="ARBA00022676"/>
    </source>
</evidence>
<comment type="subcellular location">
    <subcellularLocation>
        <location evidence="1">Membrane</location>
    </subcellularLocation>
</comment>
<feature type="domain" description="YkoP-like" evidence="7">
    <location>
        <begin position="469"/>
        <end position="639"/>
    </location>
</feature>
<dbReference type="AlphaFoldDB" id="A0A9D3ABD7"/>
<evidence type="ECO:0000256" key="4">
    <source>
        <dbReference type="ARBA" id="ARBA00022679"/>
    </source>
</evidence>
<name>A0A9D3ABD7_9BURK</name>
<keyword evidence="4" id="KW-0808">Transferase</keyword>
<gene>
    <name evidence="8" type="ORF">K8U84_08725</name>
</gene>
<comment type="similarity">
    <text evidence="2">Belongs to the glycosyltransferase 28 family.</text>
</comment>
<sequence length="653" mass="72445">MKAHSDKSEPAFDAKKPRPRVLLLTSTLGSGHLRATQAVEEALRARCPNVVIQTLDFWSLLDATTAHTLRQTYLWLAQERPDLYEQLYQLDQYTWRNIIERHEPLPAVLVTGIEWLAASADSAAAVESNGTAHLMDRAVFRLFRLLLAKRVRHIPENGLRVRLASFLIRWNWARIARRLYTQLKAFAPDVVVATQMIPAALFSSVKVRYGLNVPALGVLTDYGMHDVWLQPGLNNYCLPHELITTKWHANPKATPPAAFGIPLMSKFNQLPSQDEARAQLHLDSGAPVVLALGGGLGLGIDTVAARLLANTKAQVLVLAGQNAEALATLNKLVAHYPDRLSVWGWTDNIEVFLRAADVVVGKPGGLTVAEVLACGRPLLATCCLRGQESFNVRFIEEHKVGRLVHEDELCLAVEALFADPAALADMQARAWALGRREGAAGVAEAALTFAQSHTPQQPDTPRLEWLRQIAQRCLGNVDKLYHRWHGLQPIGEVLYVGRTRYRGPAMTFADGTQLKPGDFMGTLHLNNARFPDLEADTSIQAALRFTRLMLASMRILAEQGHQNPHFSELTVYNAVSWLGPHGAKVGFQTQPVPPGPRKYLSSLYFRLLVWAFAPAQETRASANPEPTIYWLTREQLLQRFGRAALNPNAGENE</sequence>
<dbReference type="Pfam" id="PF04101">
    <property type="entry name" value="Glyco_tran_28_C"/>
    <property type="match status" value="1"/>
</dbReference>
<dbReference type="Pfam" id="PF22790">
    <property type="entry name" value="YkoP"/>
    <property type="match status" value="1"/>
</dbReference>
<accession>A0A9D3ABD7</accession>
<evidence type="ECO:0000259" key="7">
    <source>
        <dbReference type="Pfam" id="PF22790"/>
    </source>
</evidence>
<dbReference type="Proteomes" id="UP000700248">
    <property type="component" value="Unassembled WGS sequence"/>
</dbReference>
<keyword evidence="3" id="KW-0328">Glycosyltransferase</keyword>
<feature type="domain" description="Diacylglycerol glucosyltransferase N-terminal" evidence="6">
    <location>
        <begin position="169"/>
        <end position="262"/>
    </location>
</feature>
<evidence type="ECO:0000256" key="1">
    <source>
        <dbReference type="ARBA" id="ARBA00004370"/>
    </source>
</evidence>
<reference evidence="8" key="2">
    <citation type="submission" date="2021-09" db="EMBL/GenBank/DDBJ databases">
        <authorList>
            <person name="Gilroy R."/>
        </authorList>
    </citation>
    <scope>NUCLEOTIDE SEQUENCE</scope>
    <source>
        <strain evidence="8">CHK175-13533</strain>
    </source>
</reference>
<organism evidence="8 9">
    <name type="scientific">Paenalcaligenes hominis</name>
    <dbReference type="NCBI Taxonomy" id="643674"/>
    <lineage>
        <taxon>Bacteria</taxon>
        <taxon>Pseudomonadati</taxon>
        <taxon>Pseudomonadota</taxon>
        <taxon>Betaproteobacteria</taxon>
        <taxon>Burkholderiales</taxon>
        <taxon>Alcaligenaceae</taxon>
        <taxon>Paenalcaligenes</taxon>
    </lineage>
</organism>
<evidence type="ECO:0000313" key="9">
    <source>
        <dbReference type="Proteomes" id="UP000700248"/>
    </source>
</evidence>
<evidence type="ECO:0000313" key="8">
    <source>
        <dbReference type="EMBL" id="HJH24621.1"/>
    </source>
</evidence>
<dbReference type="GO" id="GO:0009247">
    <property type="term" value="P:glycolipid biosynthetic process"/>
    <property type="evidence" value="ECO:0007669"/>
    <property type="project" value="InterPro"/>
</dbReference>
<reference evidence="8" key="1">
    <citation type="journal article" date="2021" name="PeerJ">
        <title>Extensive microbial diversity within the chicken gut microbiome revealed by metagenomics and culture.</title>
        <authorList>
            <person name="Gilroy R."/>
            <person name="Ravi A."/>
            <person name="Getino M."/>
            <person name="Pursley I."/>
            <person name="Horton D.L."/>
            <person name="Alikhan N.F."/>
            <person name="Baker D."/>
            <person name="Gharbi K."/>
            <person name="Hall N."/>
            <person name="Watson M."/>
            <person name="Adriaenssens E.M."/>
            <person name="Foster-Nyarko E."/>
            <person name="Jarju S."/>
            <person name="Secka A."/>
            <person name="Antonio M."/>
            <person name="Oren A."/>
            <person name="Chaudhuri R.R."/>
            <person name="La Ragione R."/>
            <person name="Hildebrand F."/>
            <person name="Pallen M.J."/>
        </authorList>
    </citation>
    <scope>NUCLEOTIDE SEQUENCE</scope>
    <source>
        <strain evidence="8">CHK175-13533</strain>
    </source>
</reference>
<dbReference type="GO" id="GO:0016758">
    <property type="term" value="F:hexosyltransferase activity"/>
    <property type="evidence" value="ECO:0007669"/>
    <property type="project" value="InterPro"/>
</dbReference>
<dbReference type="SUPFAM" id="SSF53756">
    <property type="entry name" value="UDP-Glycosyltransferase/glycogen phosphorylase"/>
    <property type="match status" value="1"/>
</dbReference>
<protein>
    <recommendedName>
        <fullName evidence="10">Diacylglycerol glucosyltransferase N-terminal domain-containing protein</fullName>
    </recommendedName>
</protein>
<evidence type="ECO:0000256" key="2">
    <source>
        <dbReference type="ARBA" id="ARBA00006962"/>
    </source>
</evidence>
<dbReference type="InterPro" id="IPR007235">
    <property type="entry name" value="Glyco_trans_28_C"/>
</dbReference>
<dbReference type="RefSeq" id="WP_276831375.1">
    <property type="nucleotide sequence ID" value="NZ_DYTQ01000099.1"/>
</dbReference>
<feature type="domain" description="Glycosyl transferase family 28 C-terminal" evidence="5">
    <location>
        <begin position="307"/>
        <end position="409"/>
    </location>
</feature>
<evidence type="ECO:0000259" key="6">
    <source>
        <dbReference type="Pfam" id="PF06925"/>
    </source>
</evidence>
<dbReference type="GO" id="GO:0016020">
    <property type="term" value="C:membrane"/>
    <property type="evidence" value="ECO:0007669"/>
    <property type="project" value="UniProtKB-SubCell"/>
</dbReference>
<evidence type="ECO:0008006" key="10">
    <source>
        <dbReference type="Google" id="ProtNLM"/>
    </source>
</evidence>
<dbReference type="InterPro" id="IPR054467">
    <property type="entry name" value="YkoP-like_dom"/>
</dbReference>
<dbReference type="EMBL" id="DYTQ01000099">
    <property type="protein sequence ID" value="HJH24621.1"/>
    <property type="molecule type" value="Genomic_DNA"/>
</dbReference>
<dbReference type="InterPro" id="IPR050519">
    <property type="entry name" value="Glycosyltransf_28_UgtP"/>
</dbReference>
<dbReference type="InterPro" id="IPR009695">
    <property type="entry name" value="Diacylglyc_glucosyltr_N"/>
</dbReference>